<dbReference type="Proteomes" id="UP001627154">
    <property type="component" value="Unassembled WGS sequence"/>
</dbReference>
<feature type="compositionally biased region" description="Low complexity" evidence="6">
    <location>
        <begin position="77"/>
        <end position="91"/>
    </location>
</feature>
<comment type="caution">
    <text evidence="7">The sequence shown here is derived from an EMBL/GenBank/DDBJ whole genome shotgun (WGS) entry which is preliminary data.</text>
</comment>
<keyword evidence="3 5" id="KW-0131">Cell cycle</keyword>
<dbReference type="Pfam" id="PF01111">
    <property type="entry name" value="CKS"/>
    <property type="match status" value="1"/>
</dbReference>
<dbReference type="PANTHER" id="PTHR23415">
    <property type="entry name" value="CYCLIN-DEPENDENT KINASES REGULATORY SUBUNIT/60S RIBOSOME SUBUNIT BIOGENESIS PROTEIN NIP7"/>
    <property type="match status" value="1"/>
</dbReference>
<dbReference type="SUPFAM" id="SSF55637">
    <property type="entry name" value="Cell cycle regulatory proteins"/>
    <property type="match status" value="1"/>
</dbReference>
<dbReference type="InterPro" id="IPR036858">
    <property type="entry name" value="Cyclin-dep_kinase_reg-sub_sf"/>
</dbReference>
<reference evidence="7 8" key="1">
    <citation type="journal article" date="2024" name="bioRxiv">
        <title>A reference genome for Trichogramma kaykai: A tiny desert-dwelling parasitoid wasp with competing sex-ratio distorters.</title>
        <authorList>
            <person name="Culotta J."/>
            <person name="Lindsey A.R."/>
        </authorList>
    </citation>
    <scope>NUCLEOTIDE SEQUENCE [LARGE SCALE GENOMIC DNA]</scope>
    <source>
        <strain evidence="7 8">KSX58</strain>
    </source>
</reference>
<gene>
    <name evidence="7" type="ORF">TKK_018775</name>
</gene>
<dbReference type="Gene3D" id="3.30.170.10">
    <property type="entry name" value="Cyclin-dependent kinase, regulatory subunit"/>
    <property type="match status" value="1"/>
</dbReference>
<dbReference type="FunFam" id="3.30.170.10:FF:000001">
    <property type="entry name" value="Cyclin-dependent kinases regulatory subunit"/>
    <property type="match status" value="1"/>
</dbReference>
<proteinExistence type="inferred from homology"/>
<keyword evidence="8" id="KW-1185">Reference proteome</keyword>
<organism evidence="7 8">
    <name type="scientific">Trichogramma kaykai</name>
    <dbReference type="NCBI Taxonomy" id="54128"/>
    <lineage>
        <taxon>Eukaryota</taxon>
        <taxon>Metazoa</taxon>
        <taxon>Ecdysozoa</taxon>
        <taxon>Arthropoda</taxon>
        <taxon>Hexapoda</taxon>
        <taxon>Insecta</taxon>
        <taxon>Pterygota</taxon>
        <taxon>Neoptera</taxon>
        <taxon>Endopterygota</taxon>
        <taxon>Hymenoptera</taxon>
        <taxon>Apocrita</taxon>
        <taxon>Proctotrupomorpha</taxon>
        <taxon>Chalcidoidea</taxon>
        <taxon>Trichogrammatidae</taxon>
        <taxon>Trichogramma</taxon>
    </lineage>
</organism>
<dbReference type="InterPro" id="IPR000789">
    <property type="entry name" value="Cyclin-dep_kinase_reg-sub"/>
</dbReference>
<evidence type="ECO:0000256" key="6">
    <source>
        <dbReference type="SAM" id="MobiDB-lite"/>
    </source>
</evidence>
<evidence type="ECO:0000256" key="1">
    <source>
        <dbReference type="ARBA" id="ARBA00007782"/>
    </source>
</evidence>
<comment type="function">
    <text evidence="5">Binds to the catalytic subunit of the cyclin dependent kinases and is essential for their biological function.</text>
</comment>
<dbReference type="SMART" id="SM01084">
    <property type="entry name" value="CKS"/>
    <property type="match status" value="1"/>
</dbReference>
<name>A0ABD2VYM7_9HYME</name>
<protein>
    <recommendedName>
        <fullName evidence="4 5">Cyclin-dependent kinases regulatory subunit</fullName>
    </recommendedName>
</protein>
<accession>A0ABD2VYM7</accession>
<evidence type="ECO:0000256" key="5">
    <source>
        <dbReference type="RuleBase" id="RU311113"/>
    </source>
</evidence>
<dbReference type="GO" id="GO:0051301">
    <property type="term" value="P:cell division"/>
    <property type="evidence" value="ECO:0007669"/>
    <property type="project" value="UniProtKB-UniRule"/>
</dbReference>
<dbReference type="EMBL" id="JBJJXI010000153">
    <property type="protein sequence ID" value="KAL3385728.1"/>
    <property type="molecule type" value="Genomic_DNA"/>
</dbReference>
<evidence type="ECO:0000313" key="8">
    <source>
        <dbReference type="Proteomes" id="UP001627154"/>
    </source>
</evidence>
<dbReference type="PROSITE" id="PS00945">
    <property type="entry name" value="CKS_2"/>
    <property type="match status" value="1"/>
</dbReference>
<evidence type="ECO:0000256" key="2">
    <source>
        <dbReference type="ARBA" id="ARBA00022618"/>
    </source>
</evidence>
<evidence type="ECO:0000256" key="3">
    <source>
        <dbReference type="ARBA" id="ARBA00023306"/>
    </source>
</evidence>
<keyword evidence="2 5" id="KW-0132">Cell division</keyword>
<dbReference type="PRINTS" id="PR00296">
    <property type="entry name" value="CYCLINKINASE"/>
</dbReference>
<feature type="region of interest" description="Disordered" evidence="6">
    <location>
        <begin position="70"/>
        <end position="91"/>
    </location>
</feature>
<evidence type="ECO:0000256" key="4">
    <source>
        <dbReference type="ARBA" id="ARBA00068939"/>
    </source>
</evidence>
<dbReference type="AlphaFoldDB" id="A0ABD2VYM7"/>
<sequence>MPDTIQYSEKYSDDQYEYRHVILPIELGRKVPKSHLMTESEWRNLGVQQSPGWVHYMMHGPEPHILLFRRPLPSPQPQQSQQSQQQNICVA</sequence>
<comment type="similarity">
    <text evidence="1 5">Belongs to the CKS family.</text>
</comment>
<evidence type="ECO:0000313" key="7">
    <source>
        <dbReference type="EMBL" id="KAL3385728.1"/>
    </source>
</evidence>